<reference evidence="3" key="1">
    <citation type="journal article" date="2020" name="mSystems">
        <title>Genome- and Community-Level Interaction Insights into Carbon Utilization and Element Cycling Functions of Hydrothermarchaeota in Hydrothermal Sediment.</title>
        <authorList>
            <person name="Zhou Z."/>
            <person name="Liu Y."/>
            <person name="Xu W."/>
            <person name="Pan J."/>
            <person name="Luo Z.H."/>
            <person name="Li M."/>
        </authorList>
    </citation>
    <scope>NUCLEOTIDE SEQUENCE [LARGE SCALE GENOMIC DNA]</scope>
    <source>
        <strain evidence="3">SpSt-609</strain>
    </source>
</reference>
<protein>
    <recommendedName>
        <fullName evidence="2">Pyrrolo-quinoline quinone repeat domain-containing protein</fullName>
    </recommendedName>
</protein>
<name>A0A7C4CD44_9BACT</name>
<dbReference type="InterPro" id="IPR011047">
    <property type="entry name" value="Quinoprotein_ADH-like_sf"/>
</dbReference>
<accession>A0A7C4CD44</accession>
<dbReference type="Gene3D" id="2.130.10.10">
    <property type="entry name" value="YVTN repeat-like/Quinoprotein amine dehydrogenase"/>
    <property type="match status" value="1"/>
</dbReference>
<dbReference type="Gene3D" id="2.60.40.10">
    <property type="entry name" value="Immunoglobulins"/>
    <property type="match status" value="1"/>
</dbReference>
<keyword evidence="1" id="KW-0732">Signal</keyword>
<evidence type="ECO:0000256" key="1">
    <source>
        <dbReference type="SAM" id="SignalP"/>
    </source>
</evidence>
<comment type="caution">
    <text evidence="3">The sequence shown here is derived from an EMBL/GenBank/DDBJ whole genome shotgun (WGS) entry which is preliminary data.</text>
</comment>
<dbReference type="InterPro" id="IPR013783">
    <property type="entry name" value="Ig-like_fold"/>
</dbReference>
<feature type="domain" description="Pyrrolo-quinoline quinone repeat" evidence="2">
    <location>
        <begin position="286"/>
        <end position="467"/>
    </location>
</feature>
<dbReference type="InterPro" id="IPR018391">
    <property type="entry name" value="PQQ_b-propeller_rpt"/>
</dbReference>
<organism evidence="3">
    <name type="scientific">Fervidobacterium thailandense</name>
    <dbReference type="NCBI Taxonomy" id="1008305"/>
    <lineage>
        <taxon>Bacteria</taxon>
        <taxon>Thermotogati</taxon>
        <taxon>Thermotogota</taxon>
        <taxon>Thermotogae</taxon>
        <taxon>Thermotogales</taxon>
        <taxon>Fervidobacteriaceae</taxon>
        <taxon>Fervidobacterium</taxon>
    </lineage>
</organism>
<dbReference type="InterPro" id="IPR002372">
    <property type="entry name" value="PQQ_rpt_dom"/>
</dbReference>
<feature type="chain" id="PRO_5030162302" description="Pyrrolo-quinoline quinone repeat domain-containing protein" evidence="1">
    <location>
        <begin position="23"/>
        <end position="487"/>
    </location>
</feature>
<dbReference type="EMBL" id="DSZY01000012">
    <property type="protein sequence ID" value="HGU40055.1"/>
    <property type="molecule type" value="Genomic_DNA"/>
</dbReference>
<feature type="signal peptide" evidence="1">
    <location>
        <begin position="1"/>
        <end position="22"/>
    </location>
</feature>
<dbReference type="SUPFAM" id="SSF50998">
    <property type="entry name" value="Quinoprotein alcohol dehydrogenase-like"/>
    <property type="match status" value="1"/>
</dbReference>
<dbReference type="SUPFAM" id="SSF63829">
    <property type="entry name" value="Calcium-dependent phosphotriesterase"/>
    <property type="match status" value="1"/>
</dbReference>
<dbReference type="SMART" id="SM00564">
    <property type="entry name" value="PQQ"/>
    <property type="match status" value="7"/>
</dbReference>
<dbReference type="Gene3D" id="2.40.128.630">
    <property type="match status" value="1"/>
</dbReference>
<gene>
    <name evidence="3" type="ORF">ENT77_02520</name>
</gene>
<dbReference type="Pfam" id="PF17957">
    <property type="entry name" value="Big_7"/>
    <property type="match status" value="1"/>
</dbReference>
<dbReference type="PANTHER" id="PTHR34512">
    <property type="entry name" value="CELL SURFACE PROTEIN"/>
    <property type="match status" value="1"/>
</dbReference>
<evidence type="ECO:0000313" key="3">
    <source>
        <dbReference type="EMBL" id="HGU40055.1"/>
    </source>
</evidence>
<dbReference type="Pfam" id="PF13360">
    <property type="entry name" value="PQQ_2"/>
    <property type="match status" value="2"/>
</dbReference>
<sequence>MLKIRRFFVLFFIASFLSAPYASDLPPAIMFSRLTSAVWSGSVQLSVLAVDDVGVSKVELYINNLKVAELTRSPYDFIVDTTRYPDGVYQVTAVAYDTVGRLSSASMMVYFKNRGQVVAYSPEPKVLWKYEAVIDKRNFLFSNAPAVGDDGTLYVAAYDNIFYKYYIFAISPNGTLKWRYEVGPEFAGPAIGPDGTIYVFSGKLIALGSNGYKKWELKIGLDIAYTTNTYPHTPSISHDGTIYVAAREGLYSVSASGTINWALKQKSDIRPVVDVDGTVYIAEGRNVIAVGRDGKELWRRALNGSVTWLIRGDGVILAYQSSWKDQIVAISKTGEVVGSATVESSLGTTDVGFYQGKDGTLYLVDDKERLRAYTPDGTSKWVFDIPEKFVKSGVWVVIWVNQRAILIGESGVVYVGADGWLYGIENGKVKFKIETKVPINIPLVMSDNGVIYAISSSGVVFAIQTNDQVAKAPWPMFGRNRKNTNGE</sequence>
<dbReference type="AlphaFoldDB" id="A0A7C4CD44"/>
<proteinExistence type="predicted"/>
<dbReference type="PANTHER" id="PTHR34512:SF30">
    <property type="entry name" value="OUTER MEMBRANE PROTEIN ASSEMBLY FACTOR BAMB"/>
    <property type="match status" value="1"/>
</dbReference>
<feature type="domain" description="Pyrrolo-quinoline quinone repeat" evidence="2">
    <location>
        <begin position="112"/>
        <end position="284"/>
    </location>
</feature>
<evidence type="ECO:0000259" key="2">
    <source>
        <dbReference type="Pfam" id="PF13360"/>
    </source>
</evidence>
<dbReference type="InterPro" id="IPR015943">
    <property type="entry name" value="WD40/YVTN_repeat-like_dom_sf"/>
</dbReference>